<gene>
    <name evidence="2" type="ORF">BKA67DRAFT_63826</name>
</gene>
<dbReference type="EMBL" id="JAGPXC010000001">
    <property type="protein sequence ID" value="KAH6660716.1"/>
    <property type="molecule type" value="Genomic_DNA"/>
</dbReference>
<proteinExistence type="predicted"/>
<keyword evidence="3" id="KW-1185">Reference proteome</keyword>
<dbReference type="OrthoDB" id="5243589at2759"/>
<dbReference type="AlphaFoldDB" id="A0A9P8UY71"/>
<feature type="region of interest" description="Disordered" evidence="1">
    <location>
        <begin position="324"/>
        <end position="350"/>
    </location>
</feature>
<dbReference type="RefSeq" id="XP_045964847.1">
    <property type="nucleotide sequence ID" value="XM_046105710.1"/>
</dbReference>
<feature type="compositionally biased region" description="Polar residues" evidence="1">
    <location>
        <begin position="191"/>
        <end position="201"/>
    </location>
</feature>
<evidence type="ECO:0000256" key="1">
    <source>
        <dbReference type="SAM" id="MobiDB-lite"/>
    </source>
</evidence>
<feature type="compositionally biased region" description="Pro residues" evidence="1">
    <location>
        <begin position="266"/>
        <end position="275"/>
    </location>
</feature>
<evidence type="ECO:0000313" key="3">
    <source>
        <dbReference type="Proteomes" id="UP000758603"/>
    </source>
</evidence>
<dbReference type="Gene3D" id="2.30.30.40">
    <property type="entry name" value="SH3 Domains"/>
    <property type="match status" value="1"/>
</dbReference>
<feature type="compositionally biased region" description="Low complexity" evidence="1">
    <location>
        <begin position="874"/>
        <end position="885"/>
    </location>
</feature>
<feature type="compositionally biased region" description="Basic and acidic residues" evidence="1">
    <location>
        <begin position="848"/>
        <end position="871"/>
    </location>
</feature>
<dbReference type="SUPFAM" id="SSF50044">
    <property type="entry name" value="SH3-domain"/>
    <property type="match status" value="1"/>
</dbReference>
<reference evidence="2" key="1">
    <citation type="journal article" date="2021" name="Nat. Commun.">
        <title>Genetic determinants of endophytism in the Arabidopsis root mycobiome.</title>
        <authorList>
            <person name="Mesny F."/>
            <person name="Miyauchi S."/>
            <person name="Thiergart T."/>
            <person name="Pickel B."/>
            <person name="Atanasova L."/>
            <person name="Karlsson M."/>
            <person name="Huettel B."/>
            <person name="Barry K.W."/>
            <person name="Haridas S."/>
            <person name="Chen C."/>
            <person name="Bauer D."/>
            <person name="Andreopoulos W."/>
            <person name="Pangilinan J."/>
            <person name="LaButti K."/>
            <person name="Riley R."/>
            <person name="Lipzen A."/>
            <person name="Clum A."/>
            <person name="Drula E."/>
            <person name="Henrissat B."/>
            <person name="Kohler A."/>
            <person name="Grigoriev I.V."/>
            <person name="Martin F.M."/>
            <person name="Hacquard S."/>
        </authorList>
    </citation>
    <scope>NUCLEOTIDE SEQUENCE</scope>
    <source>
        <strain evidence="2">MPI-SDFR-AT-0073</strain>
    </source>
</reference>
<feature type="compositionally biased region" description="Polar residues" evidence="1">
    <location>
        <begin position="277"/>
        <end position="286"/>
    </location>
</feature>
<accession>A0A9P8UY71</accession>
<comment type="caution">
    <text evidence="2">The sequence shown here is derived from an EMBL/GenBank/DDBJ whole genome shotgun (WGS) entry which is preliminary data.</text>
</comment>
<evidence type="ECO:0008006" key="4">
    <source>
        <dbReference type="Google" id="ProtNLM"/>
    </source>
</evidence>
<dbReference type="InterPro" id="IPR036028">
    <property type="entry name" value="SH3-like_dom_sf"/>
</dbReference>
<sequence>MADEIEQLILSPFREIIEKANIAVGNAEPANEGVSTPMRKAAQSLAKEGERALKKIEPLCQKNYEEYGANFVDAMKEHKEIGEFRSELEDLLWDFDDYIEAEEFDADKFEELQKASRRAAPKIVEILKRIKLAAPAPTAAPIVDTKVSSRQASIVVDPPPEEISEIEQQLSEMLVMGSRAGPDLGVDGISDSRTNSRQASRPVSDLERNSSHRSTMSSEPLEHPPRPPSIDPWQVDTLPPLNLSARPDSGTPVERRPPVAVGDSPTLPPVVPLPAIPSSNIRGRSNSTRKEAQRLGSDSFLHQGAAVHIDPDSAYWRDRAMNGRSRGDSLSNGGPFEKSRPSYSSYSSSELPRYSGIVKFPPRQASLASNSHIDRQPSVDSLNSSIFDVLIDEATSPMASTQRTSSVLSVPPGSPYSVGGHLPLYSASPPGYRSGLHSPVGTFNTSSSGTLATIHARPHTSGNILRSLPPTPQPLEDDPGIIPVESETPEVPQMPPRQSDCSIGPHSSFYQMKGFCKGAEEVMRGELGIKKIKRPVGGFSHTTVAKCTHCLYELDFAAVEQDLNNNSKGNHTSHSVGFRLRVLQKSHLSIRHIEEQLYGCVFCIHDGKTLDESDATVFFNQKQLFTHMARHPRPLPKIPGLVVIDGSEIPETFKDNFDLHFSSTPVQSVMAGIAPEVSKLPTAVATETRRNAHGIMRSPPDRGAALQFAVGAKIVGIEFPEKYDGKWGIGWHDGVRAAFEADSVHLDAPPKSETRMQGTSSMQAIVRWKWNQKGEGNWLKFNQGDVIKNISWTYSDHWCWSGTSGKSWGIFPQSHLEPHSVKIVRPGDDMSVSSAEKKPGLGFFSRKKTTDNTDKKKEKTKVEQEPGRKLVAEPSPAASSSSQAW</sequence>
<name>A0A9P8UY71_9PEZI</name>
<feature type="region of interest" description="Disordered" evidence="1">
    <location>
        <begin position="178"/>
        <end position="299"/>
    </location>
</feature>
<feature type="region of interest" description="Disordered" evidence="1">
    <location>
        <begin position="827"/>
        <end position="885"/>
    </location>
</feature>
<feature type="compositionally biased region" description="Low complexity" evidence="1">
    <location>
        <begin position="341"/>
        <end position="350"/>
    </location>
</feature>
<protein>
    <recommendedName>
        <fullName evidence="4">SH3 domain-containing protein</fullName>
    </recommendedName>
</protein>
<dbReference type="Proteomes" id="UP000758603">
    <property type="component" value="Unassembled WGS sequence"/>
</dbReference>
<dbReference type="GeneID" id="70134601"/>
<evidence type="ECO:0000313" key="2">
    <source>
        <dbReference type="EMBL" id="KAH6660716.1"/>
    </source>
</evidence>
<organism evidence="2 3">
    <name type="scientific">Truncatella angustata</name>
    <dbReference type="NCBI Taxonomy" id="152316"/>
    <lineage>
        <taxon>Eukaryota</taxon>
        <taxon>Fungi</taxon>
        <taxon>Dikarya</taxon>
        <taxon>Ascomycota</taxon>
        <taxon>Pezizomycotina</taxon>
        <taxon>Sordariomycetes</taxon>
        <taxon>Xylariomycetidae</taxon>
        <taxon>Amphisphaeriales</taxon>
        <taxon>Sporocadaceae</taxon>
        <taxon>Truncatella</taxon>
    </lineage>
</organism>